<feature type="domain" description="CN hydrolase" evidence="2">
    <location>
        <begin position="4"/>
        <end position="99"/>
    </location>
</feature>
<dbReference type="PANTHER" id="PTHR23090">
    <property type="entry name" value="NH 3 /GLUTAMINE-DEPENDENT NAD + SYNTHETASE"/>
    <property type="match status" value="1"/>
</dbReference>
<dbReference type="GO" id="GO:0009435">
    <property type="term" value="P:NAD+ biosynthetic process"/>
    <property type="evidence" value="ECO:0007669"/>
    <property type="project" value="InterPro"/>
</dbReference>
<dbReference type="InterPro" id="IPR036526">
    <property type="entry name" value="C-N_Hydrolase_sf"/>
</dbReference>
<gene>
    <name evidence="3" type="ORF">D7V88_41630</name>
</gene>
<feature type="non-terminal residue" evidence="3">
    <location>
        <position position="99"/>
    </location>
</feature>
<evidence type="ECO:0000256" key="1">
    <source>
        <dbReference type="ARBA" id="ARBA00022598"/>
    </source>
</evidence>
<keyword evidence="1" id="KW-0436">Ligase</keyword>
<dbReference type="GO" id="GO:0005737">
    <property type="term" value="C:cytoplasm"/>
    <property type="evidence" value="ECO:0007669"/>
    <property type="project" value="InterPro"/>
</dbReference>
<protein>
    <submittedName>
        <fullName evidence="3">NAD(+) synthase</fullName>
    </submittedName>
</protein>
<evidence type="ECO:0000259" key="2">
    <source>
        <dbReference type="PROSITE" id="PS50263"/>
    </source>
</evidence>
<dbReference type="Proteomes" id="UP000268094">
    <property type="component" value="Unassembled WGS sequence"/>
</dbReference>
<dbReference type="Pfam" id="PF00795">
    <property type="entry name" value="CN_hydrolase"/>
    <property type="match status" value="1"/>
</dbReference>
<dbReference type="GO" id="GO:0004359">
    <property type="term" value="F:glutaminase activity"/>
    <property type="evidence" value="ECO:0007669"/>
    <property type="project" value="InterPro"/>
</dbReference>
<dbReference type="SUPFAM" id="SSF56317">
    <property type="entry name" value="Carbon-nitrogen hydrolase"/>
    <property type="match status" value="1"/>
</dbReference>
<evidence type="ECO:0000313" key="3">
    <source>
        <dbReference type="EMBL" id="RKG66017.1"/>
    </source>
</evidence>
<reference evidence="4" key="1">
    <citation type="submission" date="2018-09" db="EMBL/GenBank/DDBJ databases">
        <authorList>
            <person name="Livingstone P.G."/>
            <person name="Whitworth D.E."/>
        </authorList>
    </citation>
    <scope>NUCLEOTIDE SEQUENCE [LARGE SCALE GENOMIC DNA]</scope>
    <source>
        <strain evidence="4">CA054A</strain>
    </source>
</reference>
<dbReference type="AlphaFoldDB" id="A0A3A8H4F0"/>
<dbReference type="GO" id="GO:0003952">
    <property type="term" value="F:NAD+ synthase (glutamine-hydrolyzing) activity"/>
    <property type="evidence" value="ECO:0007669"/>
    <property type="project" value="InterPro"/>
</dbReference>
<dbReference type="RefSeq" id="WP_341870762.1">
    <property type="nucleotide sequence ID" value="NZ_RAVZ01000699.1"/>
</dbReference>
<dbReference type="EMBL" id="RAVZ01000699">
    <property type="protein sequence ID" value="RKG66017.1"/>
    <property type="molecule type" value="Genomic_DNA"/>
</dbReference>
<proteinExistence type="predicted"/>
<dbReference type="Gene3D" id="3.60.110.10">
    <property type="entry name" value="Carbon-nitrogen hydrolase"/>
    <property type="match status" value="1"/>
</dbReference>
<accession>A0A3A8H4F0</accession>
<name>A0A3A8H4F0_9BACT</name>
<evidence type="ECO:0000313" key="4">
    <source>
        <dbReference type="Proteomes" id="UP000268094"/>
    </source>
</evidence>
<organism evidence="3 4">
    <name type="scientific">Corallococcus terminator</name>
    <dbReference type="NCBI Taxonomy" id="2316733"/>
    <lineage>
        <taxon>Bacteria</taxon>
        <taxon>Pseudomonadati</taxon>
        <taxon>Myxococcota</taxon>
        <taxon>Myxococcia</taxon>
        <taxon>Myxococcales</taxon>
        <taxon>Cystobacterineae</taxon>
        <taxon>Myxococcaceae</taxon>
        <taxon>Corallococcus</taxon>
    </lineage>
</organism>
<dbReference type="PANTHER" id="PTHR23090:SF9">
    <property type="entry name" value="GLUTAMINE-DEPENDENT NAD(+) SYNTHETASE"/>
    <property type="match status" value="1"/>
</dbReference>
<sequence length="99" mass="10895">MRLVKIGIASVNTTVGAFQQNTDRVLEMARKMAAEDVTLGVFPEQVIAGYPAEDLVQWQGFIDHQWPELERFAKQTAAHATVYIVGVAVAHQGVRLNCA</sequence>
<dbReference type="PROSITE" id="PS50263">
    <property type="entry name" value="CN_HYDROLASE"/>
    <property type="match status" value="1"/>
</dbReference>
<dbReference type="InterPro" id="IPR003694">
    <property type="entry name" value="NAD_synthase"/>
</dbReference>
<keyword evidence="4" id="KW-1185">Reference proteome</keyword>
<comment type="caution">
    <text evidence="3">The sequence shown here is derived from an EMBL/GenBank/DDBJ whole genome shotgun (WGS) entry which is preliminary data.</text>
</comment>
<dbReference type="InterPro" id="IPR003010">
    <property type="entry name" value="C-N_Hydrolase"/>
</dbReference>